<dbReference type="Proteomes" id="UP000291343">
    <property type="component" value="Unassembled WGS sequence"/>
</dbReference>
<gene>
    <name evidence="8" type="ORF">LSTR_LSTR010753</name>
</gene>
<dbReference type="InterPro" id="IPR036388">
    <property type="entry name" value="WH-like_DNA-bd_sf"/>
</dbReference>
<evidence type="ECO:0000256" key="4">
    <source>
        <dbReference type="ARBA" id="ARBA00023163"/>
    </source>
</evidence>
<comment type="caution">
    <text evidence="8">The sequence shown here is derived from an EMBL/GenBank/DDBJ whole genome shotgun (WGS) entry which is preliminary data.</text>
</comment>
<keyword evidence="5" id="KW-0539">Nucleus</keyword>
<evidence type="ECO:0000256" key="6">
    <source>
        <dbReference type="SAM" id="MobiDB-lite"/>
    </source>
</evidence>
<dbReference type="STRING" id="195883.A0A482XRL0"/>
<evidence type="ECO:0000256" key="1">
    <source>
        <dbReference type="ARBA" id="ARBA00010940"/>
    </source>
</evidence>
<keyword evidence="3 5" id="KW-0238">DNA-binding</keyword>
<protein>
    <recommendedName>
        <fullName evidence="7">E2F/DP family winged-helix DNA-binding domain-containing protein</fullName>
    </recommendedName>
</protein>
<dbReference type="InterPro" id="IPR015633">
    <property type="entry name" value="E2F"/>
</dbReference>
<keyword evidence="4 5" id="KW-0804">Transcription</keyword>
<dbReference type="AlphaFoldDB" id="A0A482XRL0"/>
<dbReference type="GO" id="GO:0000981">
    <property type="term" value="F:DNA-binding transcription factor activity, RNA polymerase II-specific"/>
    <property type="evidence" value="ECO:0007669"/>
    <property type="project" value="TreeGrafter"/>
</dbReference>
<dbReference type="EMBL" id="QKKF02001335">
    <property type="protein sequence ID" value="RZF48663.1"/>
    <property type="molecule type" value="Genomic_DNA"/>
</dbReference>
<feature type="domain" description="E2F/DP family winged-helix DNA-binding" evidence="7">
    <location>
        <begin position="219"/>
        <end position="301"/>
    </location>
</feature>
<feature type="compositionally biased region" description="Basic and acidic residues" evidence="6">
    <location>
        <begin position="66"/>
        <end position="82"/>
    </location>
</feature>
<keyword evidence="2 5" id="KW-0805">Transcription regulation</keyword>
<evidence type="ECO:0000259" key="7">
    <source>
        <dbReference type="SMART" id="SM01372"/>
    </source>
</evidence>
<dbReference type="Pfam" id="PF02319">
    <property type="entry name" value="WHD_E2F_TDP"/>
    <property type="match status" value="2"/>
</dbReference>
<comment type="similarity">
    <text evidence="1 5">Belongs to the E2F/DP family.</text>
</comment>
<sequence>MDTENMFNAEACKITPKRQALRDLSNGDSPVSPMANLKLLIKVATNQNIVAESQSESLKFAESLTDESHVRPDSPLSEDNKRFGPGYVRKNKSLGFLCVKFLKMYPLEILKGHFLLISLNHLARELGVEKRRVYDIINIVESLAMAEKVSKDTYKWYGNQNLAETMGLLSEYAQLIGLDDIMRKAQEGHSLNRGIYRDLFEENHISSITSETKCLLDNRRLGVLCQKFMMLLLSSHQQNSLVSLNAAVSLLVSETELIKTRQRRLYDIANILQSLNVIRRVFPTSTRSAPILKKPVYAYSGPKVEKVALSLRCSSEHCQTIAKHSSTSIECESQLNTSFSDSIDKTSPQKQPAAKKRLVFQQELRKIPSSKVIHKSFDLFCHNEQIAGPSSLEPGACYKAVKLGSCVHLIKLQ</sequence>
<dbReference type="PANTHER" id="PTHR12081">
    <property type="entry name" value="TRANSCRIPTION FACTOR E2F"/>
    <property type="match status" value="1"/>
</dbReference>
<feature type="region of interest" description="Disordered" evidence="6">
    <location>
        <begin position="63"/>
        <end position="82"/>
    </location>
</feature>
<dbReference type="SUPFAM" id="SSF46785">
    <property type="entry name" value="Winged helix' DNA-binding domain"/>
    <property type="match status" value="2"/>
</dbReference>
<dbReference type="SMR" id="A0A482XRL0"/>
<feature type="domain" description="E2F/DP family winged-helix DNA-binding" evidence="7">
    <location>
        <begin position="89"/>
        <end position="158"/>
    </location>
</feature>
<dbReference type="GO" id="GO:0090575">
    <property type="term" value="C:RNA polymerase II transcription regulator complex"/>
    <property type="evidence" value="ECO:0007669"/>
    <property type="project" value="TreeGrafter"/>
</dbReference>
<name>A0A482XRL0_LAOST</name>
<evidence type="ECO:0000256" key="2">
    <source>
        <dbReference type="ARBA" id="ARBA00023015"/>
    </source>
</evidence>
<dbReference type="PANTHER" id="PTHR12081:SF7">
    <property type="entry name" value="TRANSCRIPTION FACTOR EFL-3"/>
    <property type="match status" value="1"/>
</dbReference>
<organism evidence="8 9">
    <name type="scientific">Laodelphax striatellus</name>
    <name type="common">Small brown planthopper</name>
    <name type="synonym">Delphax striatella</name>
    <dbReference type="NCBI Taxonomy" id="195883"/>
    <lineage>
        <taxon>Eukaryota</taxon>
        <taxon>Metazoa</taxon>
        <taxon>Ecdysozoa</taxon>
        <taxon>Arthropoda</taxon>
        <taxon>Hexapoda</taxon>
        <taxon>Insecta</taxon>
        <taxon>Pterygota</taxon>
        <taxon>Neoptera</taxon>
        <taxon>Paraneoptera</taxon>
        <taxon>Hemiptera</taxon>
        <taxon>Auchenorrhyncha</taxon>
        <taxon>Fulgoroidea</taxon>
        <taxon>Delphacidae</taxon>
        <taxon>Criomorphinae</taxon>
        <taxon>Laodelphax</taxon>
    </lineage>
</organism>
<dbReference type="InterPro" id="IPR003316">
    <property type="entry name" value="E2F_WHTH_DNA-bd_dom"/>
</dbReference>
<dbReference type="OrthoDB" id="5318at2759"/>
<accession>A0A482XRL0</accession>
<dbReference type="InterPro" id="IPR036390">
    <property type="entry name" value="WH_DNA-bd_sf"/>
</dbReference>
<dbReference type="GO" id="GO:0000978">
    <property type="term" value="F:RNA polymerase II cis-regulatory region sequence-specific DNA binding"/>
    <property type="evidence" value="ECO:0007669"/>
    <property type="project" value="InterPro"/>
</dbReference>
<evidence type="ECO:0000313" key="8">
    <source>
        <dbReference type="EMBL" id="RZF48663.1"/>
    </source>
</evidence>
<dbReference type="SMART" id="SM01372">
    <property type="entry name" value="E2F_TDP"/>
    <property type="match status" value="2"/>
</dbReference>
<dbReference type="InParanoid" id="A0A482XRL0"/>
<proteinExistence type="inferred from homology"/>
<dbReference type="Gene3D" id="1.10.10.10">
    <property type="entry name" value="Winged helix-like DNA-binding domain superfamily/Winged helix DNA-binding domain"/>
    <property type="match status" value="2"/>
</dbReference>
<reference evidence="8 9" key="1">
    <citation type="journal article" date="2017" name="Gigascience">
        <title>Genome sequence of the small brown planthopper, Laodelphax striatellus.</title>
        <authorList>
            <person name="Zhu J."/>
            <person name="Jiang F."/>
            <person name="Wang X."/>
            <person name="Yang P."/>
            <person name="Bao Y."/>
            <person name="Zhao W."/>
            <person name="Wang W."/>
            <person name="Lu H."/>
            <person name="Wang Q."/>
            <person name="Cui N."/>
            <person name="Li J."/>
            <person name="Chen X."/>
            <person name="Luo L."/>
            <person name="Yu J."/>
            <person name="Kang L."/>
            <person name="Cui F."/>
        </authorList>
    </citation>
    <scope>NUCLEOTIDE SEQUENCE [LARGE SCALE GENOMIC DNA]</scope>
    <source>
        <strain evidence="8">Lst14</strain>
    </source>
</reference>
<evidence type="ECO:0000313" key="9">
    <source>
        <dbReference type="Proteomes" id="UP000291343"/>
    </source>
</evidence>
<evidence type="ECO:0000256" key="3">
    <source>
        <dbReference type="ARBA" id="ARBA00023125"/>
    </source>
</evidence>
<evidence type="ECO:0000256" key="5">
    <source>
        <dbReference type="RuleBase" id="RU003796"/>
    </source>
</evidence>
<keyword evidence="9" id="KW-1185">Reference proteome</keyword>
<comment type="subcellular location">
    <subcellularLocation>
        <location evidence="5">Nucleus</location>
    </subcellularLocation>
</comment>